<organism evidence="2 3">
    <name type="scientific">Plasmodium gaboni</name>
    <dbReference type="NCBI Taxonomy" id="647221"/>
    <lineage>
        <taxon>Eukaryota</taxon>
        <taxon>Sar</taxon>
        <taxon>Alveolata</taxon>
        <taxon>Apicomplexa</taxon>
        <taxon>Aconoidasida</taxon>
        <taxon>Haemosporida</taxon>
        <taxon>Plasmodiidae</taxon>
        <taxon>Plasmodium</taxon>
        <taxon>Plasmodium (Laverania)</taxon>
    </lineage>
</organism>
<dbReference type="InterPro" id="IPR019111">
    <property type="entry name" value="PRESA_N"/>
</dbReference>
<dbReference type="EMBL" id="FMKD01000022">
    <property type="protein sequence ID" value="SCQ12615.1"/>
    <property type="molecule type" value="Genomic_DNA"/>
</dbReference>
<comment type="caution">
    <text evidence="2">The sequence shown here is derived from an EMBL/GenBank/DDBJ whole genome shotgun (WGS) entry which is preliminary data.</text>
</comment>
<proteinExistence type="predicted"/>
<evidence type="ECO:0000259" key="1">
    <source>
        <dbReference type="Pfam" id="PF09687"/>
    </source>
</evidence>
<reference evidence="2" key="1">
    <citation type="submission" date="2016-09" db="EMBL/GenBank/DDBJ databases">
        <authorList>
            <consortium name="Pathogen Informatics"/>
            <person name="Sun Q."/>
            <person name="Inoue M."/>
        </authorList>
    </citation>
    <scope>NUCLEOTIDE SEQUENCE</scope>
</reference>
<evidence type="ECO:0000313" key="2">
    <source>
        <dbReference type="EMBL" id="SCQ12615.1"/>
    </source>
</evidence>
<keyword evidence="3" id="KW-1185">Reference proteome</keyword>
<sequence>MKIGLQYNKRDFFAVQKSLKECPSNEDLINIWNDTIGVAKEVFDNILKELKATIQKYLDNDVYVRIDERTRPYLLYDLIWKETCSGFSKTIELEQLEYTNDFYRLINDEHTLDDILQFIYAFLEHFRTLKKELYEKYKKVLEKIKKHSDGDYLI</sequence>
<gene>
    <name evidence="2" type="ORF">PGABG01_0002300</name>
</gene>
<evidence type="ECO:0000313" key="3">
    <source>
        <dbReference type="Proteomes" id="UP000831156"/>
    </source>
</evidence>
<dbReference type="Pfam" id="PF09687">
    <property type="entry name" value="PRESAN"/>
    <property type="match status" value="1"/>
</dbReference>
<accession>A0ABY0KVZ7</accession>
<dbReference type="InterPro" id="IPR044885">
    <property type="entry name" value="PRESA_N_sf"/>
</dbReference>
<dbReference type="Proteomes" id="UP000831156">
    <property type="component" value="Unassembled WGS sequence"/>
</dbReference>
<dbReference type="Gene3D" id="6.10.280.180">
    <property type="entry name" value="Plasmodium RESA, N-terminal helical domain"/>
    <property type="match status" value="1"/>
</dbReference>
<dbReference type="InterPro" id="IPR006526">
    <property type="entry name" value="Export_prot_PHISTa/b/c"/>
</dbReference>
<name>A0ABY0KVZ7_9APIC</name>
<dbReference type="NCBIfam" id="TIGR01639">
    <property type="entry name" value="P_fal_TIGR01639"/>
    <property type="match status" value="1"/>
</dbReference>
<protein>
    <recommendedName>
        <fullName evidence="1">Plasmodium RESA N-terminal domain-containing protein</fullName>
    </recommendedName>
</protein>
<feature type="domain" description="Plasmodium RESA N-terminal" evidence="1">
    <location>
        <begin position="11"/>
        <end position="137"/>
    </location>
</feature>